<dbReference type="RefSeq" id="WP_202834244.1">
    <property type="nucleotide sequence ID" value="NZ_JAETWB010000020.1"/>
</dbReference>
<sequence>MSDSAPPPASPRLEAIQCPHCEEVTMPNLLPDGSTVCSCTAERAIPLAEDGPLQAVPVQAAPMDTAGESQRGPLPEDKGQFGEDIATEDYKRM</sequence>
<gene>
    <name evidence="2" type="ORF">JMJ56_23695</name>
</gene>
<protein>
    <submittedName>
        <fullName evidence="2">Uncharacterized protein</fullName>
    </submittedName>
</protein>
<accession>A0ABS1U8M6</accession>
<evidence type="ECO:0000313" key="2">
    <source>
        <dbReference type="EMBL" id="MBL6081021.1"/>
    </source>
</evidence>
<reference evidence="2 3" key="1">
    <citation type="submission" date="2021-01" db="EMBL/GenBank/DDBJ databases">
        <title>Belnapia mucosa sp. nov. and Belnapia arida sp. nov., isolated from the Tabernas Desert (Almeria, Spain).</title>
        <authorList>
            <person name="Molina-Menor E."/>
            <person name="Vidal-Verdu A."/>
            <person name="Calonge A."/>
            <person name="Satari L."/>
            <person name="Pereto J."/>
            <person name="Porcar M."/>
        </authorList>
    </citation>
    <scope>NUCLEOTIDE SEQUENCE [LARGE SCALE GENOMIC DNA]</scope>
    <source>
        <strain evidence="2 3">T18</strain>
    </source>
</reference>
<evidence type="ECO:0000256" key="1">
    <source>
        <dbReference type="SAM" id="MobiDB-lite"/>
    </source>
</evidence>
<name>A0ABS1U8M6_9PROT</name>
<organism evidence="2 3">
    <name type="scientific">Belnapia arida</name>
    <dbReference type="NCBI Taxonomy" id="2804533"/>
    <lineage>
        <taxon>Bacteria</taxon>
        <taxon>Pseudomonadati</taxon>
        <taxon>Pseudomonadota</taxon>
        <taxon>Alphaproteobacteria</taxon>
        <taxon>Acetobacterales</taxon>
        <taxon>Roseomonadaceae</taxon>
        <taxon>Belnapia</taxon>
    </lineage>
</organism>
<comment type="caution">
    <text evidence="2">The sequence shown here is derived from an EMBL/GenBank/DDBJ whole genome shotgun (WGS) entry which is preliminary data.</text>
</comment>
<proteinExistence type="predicted"/>
<keyword evidence="3" id="KW-1185">Reference proteome</keyword>
<feature type="region of interest" description="Disordered" evidence="1">
    <location>
        <begin position="65"/>
        <end position="93"/>
    </location>
</feature>
<evidence type="ECO:0000313" key="3">
    <source>
        <dbReference type="Proteomes" id="UP000660885"/>
    </source>
</evidence>
<dbReference type="EMBL" id="JAETWB010000020">
    <property type="protein sequence ID" value="MBL6081021.1"/>
    <property type="molecule type" value="Genomic_DNA"/>
</dbReference>
<dbReference type="Proteomes" id="UP000660885">
    <property type="component" value="Unassembled WGS sequence"/>
</dbReference>